<name>A0AAV1CSB3_OLDCO</name>
<reference evidence="3" key="1">
    <citation type="submission" date="2023-03" db="EMBL/GenBank/DDBJ databases">
        <authorList>
            <person name="Julca I."/>
        </authorList>
    </citation>
    <scope>NUCLEOTIDE SEQUENCE</scope>
</reference>
<gene>
    <name evidence="3" type="ORF">OLC1_LOCUS8668</name>
</gene>
<dbReference type="Pfam" id="PF00646">
    <property type="entry name" value="F-box"/>
    <property type="match status" value="1"/>
</dbReference>
<dbReference type="InterPro" id="IPR053772">
    <property type="entry name" value="At1g61320/At1g61330-like"/>
</dbReference>
<keyword evidence="4" id="KW-1185">Reference proteome</keyword>
<protein>
    <submittedName>
        <fullName evidence="3">OLC1v1035121C1</fullName>
    </submittedName>
</protein>
<evidence type="ECO:0000256" key="1">
    <source>
        <dbReference type="SAM" id="MobiDB-lite"/>
    </source>
</evidence>
<dbReference type="SUPFAM" id="SSF81383">
    <property type="entry name" value="F-box domain"/>
    <property type="match status" value="1"/>
</dbReference>
<feature type="compositionally biased region" description="Basic residues" evidence="1">
    <location>
        <begin position="1"/>
        <end position="17"/>
    </location>
</feature>
<dbReference type="InterPro" id="IPR032675">
    <property type="entry name" value="LRR_dom_sf"/>
</dbReference>
<dbReference type="AlphaFoldDB" id="A0AAV1CSB3"/>
<sequence length="500" mass="58187">MEKEEKKKKRRKLRHCSHQSSKSGCSIDKLPDDVISSILSNVTIKEAVRTSVLSRRWRHLWRRASSDFIFDLTNSKQGIVNDKNVMRAMKKCMKSQSRQTSYLDKFIIRFNFNNPRYGHKWPDYNVNDVLIRDWIRFAIQKKVRVLQLAAIYKNHQPDYGSNFDQRFLDLINEKFTIPREIAVEAATSGCCFGSLTSLKLDNCKLEDEVMDYFLSNSPSLQNLSLIRVGGIKNLNIVHNPRLEFLSLRDCKDREMEKMKISAENLASFEYFSYRGNMSHICFENAPRLKTLIMGDTAYLRSFTYETRLHRVYSKQLENIVMHLSPEEDFYFTLYHSRRPNFPSLRSLKQLEMFITTSPGASFLYYVACVGECRFLSNLSVQFLYEDSPFWTGLHMCTYTCRTRKQIKKLEKRASQLSLNHLKVVRLTDFNGDREQVEFAEKLVQMCKSLEKLIIKPKRADNSVTGTDHGDEQNARIIVLNDATKQMIAANLGANVGLVIE</sequence>
<feature type="domain" description="F-box" evidence="2">
    <location>
        <begin position="24"/>
        <end position="73"/>
    </location>
</feature>
<evidence type="ECO:0000313" key="4">
    <source>
        <dbReference type="Proteomes" id="UP001161247"/>
    </source>
</evidence>
<evidence type="ECO:0000313" key="3">
    <source>
        <dbReference type="EMBL" id="CAI9098470.1"/>
    </source>
</evidence>
<dbReference type="Gene3D" id="1.20.1280.50">
    <property type="match status" value="1"/>
</dbReference>
<evidence type="ECO:0000259" key="2">
    <source>
        <dbReference type="PROSITE" id="PS50181"/>
    </source>
</evidence>
<dbReference type="Pfam" id="PF23622">
    <property type="entry name" value="LRR_At1g61320_AtMIF1"/>
    <property type="match status" value="1"/>
</dbReference>
<dbReference type="InterPro" id="IPR001810">
    <property type="entry name" value="F-box_dom"/>
</dbReference>
<dbReference type="SMART" id="SM00256">
    <property type="entry name" value="FBOX"/>
    <property type="match status" value="1"/>
</dbReference>
<dbReference type="PROSITE" id="PS50181">
    <property type="entry name" value="FBOX"/>
    <property type="match status" value="1"/>
</dbReference>
<proteinExistence type="predicted"/>
<dbReference type="EMBL" id="OX459120">
    <property type="protein sequence ID" value="CAI9098470.1"/>
    <property type="molecule type" value="Genomic_DNA"/>
</dbReference>
<accession>A0AAV1CSB3</accession>
<feature type="region of interest" description="Disordered" evidence="1">
    <location>
        <begin position="1"/>
        <end position="24"/>
    </location>
</feature>
<dbReference type="Gene3D" id="3.80.10.10">
    <property type="entry name" value="Ribonuclease Inhibitor"/>
    <property type="match status" value="1"/>
</dbReference>
<dbReference type="SUPFAM" id="SSF52058">
    <property type="entry name" value="L domain-like"/>
    <property type="match status" value="1"/>
</dbReference>
<organism evidence="3 4">
    <name type="scientific">Oldenlandia corymbosa var. corymbosa</name>
    <dbReference type="NCBI Taxonomy" id="529605"/>
    <lineage>
        <taxon>Eukaryota</taxon>
        <taxon>Viridiplantae</taxon>
        <taxon>Streptophyta</taxon>
        <taxon>Embryophyta</taxon>
        <taxon>Tracheophyta</taxon>
        <taxon>Spermatophyta</taxon>
        <taxon>Magnoliopsida</taxon>
        <taxon>eudicotyledons</taxon>
        <taxon>Gunneridae</taxon>
        <taxon>Pentapetalae</taxon>
        <taxon>asterids</taxon>
        <taxon>lamiids</taxon>
        <taxon>Gentianales</taxon>
        <taxon>Rubiaceae</taxon>
        <taxon>Rubioideae</taxon>
        <taxon>Spermacoceae</taxon>
        <taxon>Hedyotis-Oldenlandia complex</taxon>
        <taxon>Oldenlandia</taxon>
    </lineage>
</organism>
<dbReference type="Proteomes" id="UP001161247">
    <property type="component" value="Chromosome 3"/>
</dbReference>
<dbReference type="PANTHER" id="PTHR34145:SF28">
    <property type="entry name" value="F-BOX DOMAIN-CONTAINING PROTEIN"/>
    <property type="match status" value="1"/>
</dbReference>
<dbReference type="CDD" id="cd22160">
    <property type="entry name" value="F-box_AtFBL13-like"/>
    <property type="match status" value="1"/>
</dbReference>
<dbReference type="InterPro" id="IPR036047">
    <property type="entry name" value="F-box-like_dom_sf"/>
</dbReference>
<dbReference type="InterPro" id="IPR053781">
    <property type="entry name" value="F-box_AtFBL13-like"/>
</dbReference>
<dbReference type="PANTHER" id="PTHR34145">
    <property type="entry name" value="OS02G0105600 PROTEIN"/>
    <property type="match status" value="1"/>
</dbReference>
<dbReference type="InterPro" id="IPR055357">
    <property type="entry name" value="LRR_At1g61320_AtMIF1"/>
</dbReference>